<evidence type="ECO:0000313" key="3">
    <source>
        <dbReference type="RefSeq" id="XP_024892988.1"/>
    </source>
</evidence>
<dbReference type="GeneID" id="112456805"/>
<dbReference type="RefSeq" id="XP_024892988.1">
    <property type="nucleotide sequence ID" value="XM_025037220.1"/>
</dbReference>
<proteinExistence type="predicted"/>
<accession>A0A6J1PZJ9</accession>
<name>A0A6J1PZJ9_9HYME</name>
<dbReference type="RefSeq" id="XP_024875327.1">
    <property type="nucleotide sequence ID" value="XM_025019559.1"/>
</dbReference>
<gene>
    <name evidence="2" type="primary">LOC112456805</name>
    <name evidence="3" type="synonym">LOC112468168</name>
</gene>
<evidence type="ECO:0000313" key="2">
    <source>
        <dbReference type="RefSeq" id="XP_024875327.1"/>
    </source>
</evidence>
<dbReference type="AlphaFoldDB" id="A0A6J1PZJ9"/>
<dbReference type="Gene3D" id="1.10.10.60">
    <property type="entry name" value="Homeodomain-like"/>
    <property type="match status" value="1"/>
</dbReference>
<sequence>MFQCEHCSSEITLDDVPIHQCFIEQDVYMKENNILFATTTKQSSDSCDMNKKQSEDECILPEISSGSSEPVNTKQQAVWDKRATLALLALYEANIENIDHPKKKTKIWSKISMGLLEHGIEVSFILIYNVHISKVFRISPIRWNKFNCELD</sequence>
<keyword evidence="1" id="KW-1185">Reference proteome</keyword>
<reference evidence="2 3" key="1">
    <citation type="submission" date="2025-04" db="UniProtKB">
        <authorList>
            <consortium name="RefSeq"/>
        </authorList>
    </citation>
    <scope>IDENTIFICATION</scope>
    <source>
        <tissue evidence="2 3">Whole body</tissue>
    </source>
</reference>
<protein>
    <submittedName>
        <fullName evidence="2">Uncharacterized protein LOC112456805 isoform X1</fullName>
    </submittedName>
    <submittedName>
        <fullName evidence="3">Uncharacterized protein LOC112468168</fullName>
    </submittedName>
</protein>
<evidence type="ECO:0000313" key="1">
    <source>
        <dbReference type="Proteomes" id="UP000504618"/>
    </source>
</evidence>
<organism evidence="1 2">
    <name type="scientific">Temnothorax curvispinosus</name>
    <dbReference type="NCBI Taxonomy" id="300111"/>
    <lineage>
        <taxon>Eukaryota</taxon>
        <taxon>Metazoa</taxon>
        <taxon>Ecdysozoa</taxon>
        <taxon>Arthropoda</taxon>
        <taxon>Hexapoda</taxon>
        <taxon>Insecta</taxon>
        <taxon>Pterygota</taxon>
        <taxon>Neoptera</taxon>
        <taxon>Endopterygota</taxon>
        <taxon>Hymenoptera</taxon>
        <taxon>Apocrita</taxon>
        <taxon>Aculeata</taxon>
        <taxon>Formicoidea</taxon>
        <taxon>Formicidae</taxon>
        <taxon>Myrmicinae</taxon>
        <taxon>Temnothorax</taxon>
    </lineage>
</organism>
<dbReference type="OrthoDB" id="7555015at2759"/>
<dbReference type="Proteomes" id="UP000504618">
    <property type="component" value="Unplaced"/>
</dbReference>